<reference evidence="1 2" key="1">
    <citation type="submission" date="2016-05" db="EMBL/GenBank/DDBJ databases">
        <title>Genome Sequence of Pseudomonas citronellolis Strain SJTE-3, an Estrogens and Persistent Organic Pollutants degradation strain.</title>
        <authorList>
            <person name="Liang R."/>
        </authorList>
    </citation>
    <scope>NUCLEOTIDE SEQUENCE [LARGE SCALE GENOMIC DNA]</scope>
    <source>
        <strain evidence="1 2">SJTE-3</strain>
        <plasmid evidence="2">Plasmid prbl16</plasmid>
    </source>
</reference>
<gene>
    <name evidence="1" type="ORF">A9C11_33520</name>
</gene>
<sequence length="120" mass="13502">MTQLAAATKSVLQFEGKALACPFSKLTANELLEYILGYYESLHPSFIRIEYPVGKEEFLYNILKDGYGLAPITSWGPAQVEVLVVSAEDLKATPKDQLDHDSFMEQAAWRLITRTFAEKL</sequence>
<accession>A0A1A9KN67</accession>
<geneLocation type="plasmid" evidence="2">
    <name>prbl16</name>
</geneLocation>
<dbReference type="AlphaFoldDB" id="A0A1A9KN67"/>
<dbReference type="RefSeq" id="WP_010792619.1">
    <property type="nucleotide sequence ID" value="NZ_CP015879.1"/>
</dbReference>
<keyword evidence="1" id="KW-0614">Plasmid</keyword>
<proteinExistence type="predicted"/>
<organism evidence="1 2">
    <name type="scientific">Pseudomonas citronellolis</name>
    <dbReference type="NCBI Taxonomy" id="53408"/>
    <lineage>
        <taxon>Bacteria</taxon>
        <taxon>Pseudomonadati</taxon>
        <taxon>Pseudomonadota</taxon>
        <taxon>Gammaproteobacteria</taxon>
        <taxon>Pseudomonadales</taxon>
        <taxon>Pseudomonadaceae</taxon>
        <taxon>Pseudomonas</taxon>
    </lineage>
</organism>
<name>A0A1A9KN67_9PSED</name>
<protein>
    <submittedName>
        <fullName evidence="1">Uncharacterized protein</fullName>
    </submittedName>
</protein>
<dbReference type="GeneID" id="93444527"/>
<evidence type="ECO:0000313" key="1">
    <source>
        <dbReference type="EMBL" id="ANI18975.1"/>
    </source>
</evidence>
<dbReference type="EMBL" id="CP015879">
    <property type="protein sequence ID" value="ANI18975.1"/>
    <property type="molecule type" value="Genomic_DNA"/>
</dbReference>
<dbReference type="Proteomes" id="UP000077748">
    <property type="component" value="Plasmid pRBL16"/>
</dbReference>
<evidence type="ECO:0000313" key="2">
    <source>
        <dbReference type="Proteomes" id="UP000077748"/>
    </source>
</evidence>